<dbReference type="PANTHER" id="PTHR10000:SF8">
    <property type="entry name" value="HAD SUPERFAMILY HYDROLASE-LIKE, TYPE 3"/>
    <property type="match status" value="1"/>
</dbReference>
<sequence>MTQERFLTVPPSGEAARPFGVLRDQAGAALPRDFPSDASKVLVALDIDGTILTPAGATERVLEGIHGLAGAGAQVIIASGRALEGVCPILELLNFTDGWALCNNGATLVRVSDGACEIVEERTFVPGPLLAEIADALPEAVFASMPHPDTLLSAPFPNNEIEGADRRIVSMEELAATPTPKVVVRVPGMDRDRFEAALDSLSMARTHEVFVGWTSWADIEPLGVTKASGLEALRSRLDVPGFGTVAVGDGTNDIAMIQWAAFGVAMGGASQEVRSHARHVTAAVENDGAAAVMHAVARRCGVVGGRRAELS</sequence>
<protein>
    <submittedName>
        <fullName evidence="1">HAD hydrolase family protein</fullName>
    </submittedName>
</protein>
<dbReference type="InterPro" id="IPR036412">
    <property type="entry name" value="HAD-like_sf"/>
</dbReference>
<dbReference type="SUPFAM" id="SSF56784">
    <property type="entry name" value="HAD-like"/>
    <property type="match status" value="1"/>
</dbReference>
<dbReference type="Pfam" id="PF08282">
    <property type="entry name" value="Hydrolase_3"/>
    <property type="match status" value="1"/>
</dbReference>
<dbReference type="EMBL" id="CP066065">
    <property type="protein sequence ID" value="QQC43566.1"/>
    <property type="molecule type" value="Genomic_DNA"/>
</dbReference>
<dbReference type="GO" id="GO:0000287">
    <property type="term" value="F:magnesium ion binding"/>
    <property type="evidence" value="ECO:0007669"/>
    <property type="project" value="TreeGrafter"/>
</dbReference>
<dbReference type="GO" id="GO:0005829">
    <property type="term" value="C:cytosol"/>
    <property type="evidence" value="ECO:0007669"/>
    <property type="project" value="TreeGrafter"/>
</dbReference>
<evidence type="ECO:0000313" key="1">
    <source>
        <dbReference type="EMBL" id="QQC43566.1"/>
    </source>
</evidence>
<dbReference type="AlphaFoldDB" id="A0AAP9Y7J8"/>
<keyword evidence="1" id="KW-0378">Hydrolase</keyword>
<dbReference type="GO" id="GO:0016791">
    <property type="term" value="F:phosphatase activity"/>
    <property type="evidence" value="ECO:0007669"/>
    <property type="project" value="TreeGrafter"/>
</dbReference>
<organism evidence="1 2">
    <name type="scientific">Schaalia meyeri</name>
    <dbReference type="NCBI Taxonomy" id="52773"/>
    <lineage>
        <taxon>Bacteria</taxon>
        <taxon>Bacillati</taxon>
        <taxon>Actinomycetota</taxon>
        <taxon>Actinomycetes</taxon>
        <taxon>Actinomycetales</taxon>
        <taxon>Actinomycetaceae</taxon>
        <taxon>Schaalia</taxon>
    </lineage>
</organism>
<proteinExistence type="predicted"/>
<dbReference type="Gene3D" id="3.40.50.1000">
    <property type="entry name" value="HAD superfamily/HAD-like"/>
    <property type="match status" value="1"/>
</dbReference>
<dbReference type="PROSITE" id="PS01228">
    <property type="entry name" value="COF_1"/>
    <property type="match status" value="1"/>
</dbReference>
<accession>A0AAP9Y7J8</accession>
<name>A0AAP9Y7J8_9ACTO</name>
<reference evidence="1 2" key="1">
    <citation type="submission" date="2020-12" db="EMBL/GenBank/DDBJ databases">
        <title>FDA dAtabase for Regulatory Grade micrObial Sequences (FDA-ARGOS): Supporting development and validation of Infectious Disease Dx tests.</title>
        <authorList>
            <person name="Sproer C."/>
            <person name="Gronow S."/>
            <person name="Severitt S."/>
            <person name="Schroder I."/>
            <person name="Tallon L."/>
            <person name="Sadzewicz L."/>
            <person name="Zhao X."/>
            <person name="Boylan J."/>
            <person name="Ott S."/>
            <person name="Bowen H."/>
            <person name="Vavikolanu K."/>
            <person name="Mehta A."/>
            <person name="Aluvathingal J."/>
            <person name="Nadendla S."/>
            <person name="Lowell S."/>
            <person name="Myers T."/>
            <person name="Yan Y."/>
            <person name="Sichtig H."/>
        </authorList>
    </citation>
    <scope>NUCLEOTIDE SEQUENCE [LARGE SCALE GENOMIC DNA]</scope>
    <source>
        <strain evidence="1 2">FDAARGOS_985</strain>
    </source>
</reference>
<keyword evidence="2" id="KW-1185">Reference proteome</keyword>
<evidence type="ECO:0000313" key="2">
    <source>
        <dbReference type="Proteomes" id="UP000595220"/>
    </source>
</evidence>
<dbReference type="InterPro" id="IPR023214">
    <property type="entry name" value="HAD_sf"/>
</dbReference>
<dbReference type="RefSeq" id="WP_074633430.1">
    <property type="nucleotide sequence ID" value="NZ_CP066065.1"/>
</dbReference>
<gene>
    <name evidence="1" type="ORF">I6H42_07195</name>
</gene>
<dbReference type="PROSITE" id="PS01229">
    <property type="entry name" value="COF_2"/>
    <property type="match status" value="1"/>
</dbReference>
<dbReference type="PANTHER" id="PTHR10000">
    <property type="entry name" value="PHOSPHOSERINE PHOSPHATASE"/>
    <property type="match status" value="1"/>
</dbReference>
<dbReference type="Proteomes" id="UP000595220">
    <property type="component" value="Chromosome"/>
</dbReference>
<dbReference type="Gene3D" id="3.30.1240.10">
    <property type="match status" value="1"/>
</dbReference>